<evidence type="ECO:0000256" key="1">
    <source>
        <dbReference type="ARBA" id="ARBA00004592"/>
    </source>
</evidence>
<feature type="repeat" description="ARM" evidence="9">
    <location>
        <begin position="106"/>
        <end position="148"/>
    </location>
</feature>
<dbReference type="PROSITE" id="PS50176">
    <property type="entry name" value="ARM_REPEAT"/>
    <property type="match status" value="7"/>
</dbReference>
<dbReference type="InterPro" id="IPR011989">
    <property type="entry name" value="ARM-like"/>
</dbReference>
<dbReference type="SMART" id="SM00185">
    <property type="entry name" value="ARM"/>
    <property type="match status" value="8"/>
</dbReference>
<dbReference type="STRING" id="212602.A0A420HVW1"/>
<organism evidence="11 12">
    <name type="scientific">Erysiphe neolycopersici</name>
    <dbReference type="NCBI Taxonomy" id="212602"/>
    <lineage>
        <taxon>Eukaryota</taxon>
        <taxon>Fungi</taxon>
        <taxon>Dikarya</taxon>
        <taxon>Ascomycota</taxon>
        <taxon>Pezizomycotina</taxon>
        <taxon>Leotiomycetes</taxon>
        <taxon>Erysiphales</taxon>
        <taxon>Erysiphaceae</taxon>
        <taxon>Erysiphe</taxon>
    </lineage>
</organism>
<dbReference type="Proteomes" id="UP000286134">
    <property type="component" value="Unassembled WGS sequence"/>
</dbReference>
<keyword evidence="3 10" id="KW-0926">Vacuole</keyword>
<evidence type="ECO:0000256" key="7">
    <source>
        <dbReference type="ARBA" id="ARBA00024821"/>
    </source>
</evidence>
<dbReference type="SUPFAM" id="SSF48371">
    <property type="entry name" value="ARM repeat"/>
    <property type="match status" value="1"/>
</dbReference>
<comment type="caution">
    <text evidence="11">The sequence shown here is derived from an EMBL/GenBank/DDBJ whole genome shotgun (WGS) entry which is preliminary data.</text>
</comment>
<evidence type="ECO:0000256" key="9">
    <source>
        <dbReference type="PROSITE-ProRule" id="PRU00259"/>
    </source>
</evidence>
<keyword evidence="5 10" id="KW-0472">Membrane</keyword>
<dbReference type="EMBL" id="MCFK01004068">
    <property type="protein sequence ID" value="RKF61591.1"/>
    <property type="molecule type" value="Genomic_DNA"/>
</dbReference>
<protein>
    <recommendedName>
        <fullName evidence="8 10">Vacuolar protein 8</fullName>
    </recommendedName>
</protein>
<dbReference type="PANTHER" id="PTHR47249:SF1">
    <property type="entry name" value="VACUOLAR PROTEIN 8"/>
    <property type="match status" value="1"/>
</dbReference>
<proteinExistence type="inferred from homology"/>
<comment type="function">
    <text evidence="7 10">Functions in both vacuole inheritance and protein targeting from the cytoplasm to vacuole.</text>
</comment>
<evidence type="ECO:0000313" key="12">
    <source>
        <dbReference type="Proteomes" id="UP000286134"/>
    </source>
</evidence>
<keyword evidence="12" id="KW-1185">Reference proteome</keyword>
<dbReference type="InterPro" id="IPR045156">
    <property type="entry name" value="Vac8"/>
</dbReference>
<feature type="repeat" description="ARM" evidence="9">
    <location>
        <begin position="147"/>
        <end position="189"/>
    </location>
</feature>
<dbReference type="Gene3D" id="1.25.10.10">
    <property type="entry name" value="Leucine-rich Repeat Variant"/>
    <property type="match status" value="2"/>
</dbReference>
<dbReference type="InterPro" id="IPR016024">
    <property type="entry name" value="ARM-type_fold"/>
</dbReference>
<evidence type="ECO:0000256" key="4">
    <source>
        <dbReference type="ARBA" id="ARBA00022737"/>
    </source>
</evidence>
<dbReference type="GO" id="GO:0000045">
    <property type="term" value="P:autophagosome assembly"/>
    <property type="evidence" value="ECO:0007669"/>
    <property type="project" value="TreeGrafter"/>
</dbReference>
<dbReference type="FunFam" id="1.25.10.10:FF:000243">
    <property type="entry name" value="Putative Vacuolar protein 8"/>
    <property type="match status" value="1"/>
</dbReference>
<comment type="similarity">
    <text evidence="2 10">Belongs to the beta-catenin family.</text>
</comment>
<evidence type="ECO:0000256" key="10">
    <source>
        <dbReference type="RuleBase" id="RU369097"/>
    </source>
</evidence>
<evidence type="ECO:0000256" key="3">
    <source>
        <dbReference type="ARBA" id="ARBA00022554"/>
    </source>
</evidence>
<feature type="repeat" description="ARM" evidence="9">
    <location>
        <begin position="188"/>
        <end position="230"/>
    </location>
</feature>
<evidence type="ECO:0000256" key="8">
    <source>
        <dbReference type="ARBA" id="ARBA00026209"/>
    </source>
</evidence>
<reference evidence="11 12" key="1">
    <citation type="journal article" date="2018" name="BMC Genomics">
        <title>Comparative genome analyses reveal sequence features reflecting distinct modes of host-adaptation between dicot and monocot powdery mildew.</title>
        <authorList>
            <person name="Wu Y."/>
            <person name="Ma X."/>
            <person name="Pan Z."/>
            <person name="Kale S.D."/>
            <person name="Song Y."/>
            <person name="King H."/>
            <person name="Zhang Q."/>
            <person name="Presley C."/>
            <person name="Deng X."/>
            <person name="Wei C.I."/>
            <person name="Xiao S."/>
        </authorList>
    </citation>
    <scope>NUCLEOTIDE SEQUENCE [LARGE SCALE GENOMIC DNA]</scope>
    <source>
        <strain evidence="11">UMSG2</strain>
    </source>
</reference>
<comment type="subcellular location">
    <subcellularLocation>
        <location evidence="1 10">Vacuole membrane</location>
        <topology evidence="1 10">Lipid-anchor</topology>
    </subcellularLocation>
</comment>
<evidence type="ECO:0000256" key="2">
    <source>
        <dbReference type="ARBA" id="ARBA00005462"/>
    </source>
</evidence>
<dbReference type="FunFam" id="1.25.10.10:FF:000095">
    <property type="entry name" value="Vacuolar protein 8"/>
    <property type="match status" value="1"/>
</dbReference>
<keyword evidence="4" id="KW-0677">Repeat</keyword>
<feature type="repeat" description="ARM" evidence="9">
    <location>
        <begin position="354"/>
        <end position="397"/>
    </location>
</feature>
<keyword evidence="6" id="KW-0449">Lipoprotein</keyword>
<gene>
    <name evidence="11" type="ORF">OnM2_040038</name>
</gene>
<evidence type="ECO:0000256" key="6">
    <source>
        <dbReference type="ARBA" id="ARBA00023288"/>
    </source>
</evidence>
<dbReference type="AlphaFoldDB" id="A0A420HVW1"/>
<evidence type="ECO:0000256" key="5">
    <source>
        <dbReference type="ARBA" id="ARBA00023136"/>
    </source>
</evidence>
<sequence length="561" mass="60966">MGICGTKCCGGMSYLQNSNSMQLLLTVTIGKSRDGLYEPVLAESEREAVSDLLQFLENRGETDFFSGEPLRALSTLVFSDNVDLQRSASLTFAEITERDVREVGRDTLEPILFLLQSPDIEVQRAASAALGNLAVNTENKVAIVLMGGLTPLIRQMMSPNVEVQCNAVGCITNLATHEDNKAKIARSGALGPLTRLAKSKDMRVQRNATGALLNMTHSDENRQQLVNAGAVPVLVQLLSSSDVDVQYYCTTALSNIAVDANNRKRLAQNENRLVHSLVNLMDSTSPKVQCQAALALRNLASDEKYQLEIVRARGLPPLLRLLQSSYLPLILSAVACIRNISIHPNNESPIIDAGFLKPLVDLLGTTDSEEIQCHAISTLRNLAASSDRNKALVLEAGAVQKCKQLILDVPISVQSEMTAAIAVLALSDDLKTHLLSLGVFDVLIPLTNSEIDDYSIFVNDWDDPCGGVHGYLKRFLASGDATFQHIAIWTILQLLESEDIELIKLIGKSQEVVEMVKKIAETLVDSEGEGDIEEDGEGEVAQLASRSLQLLGQTKLSHIEG</sequence>
<name>A0A420HVW1_9PEZI</name>
<dbReference type="GO" id="GO:0071562">
    <property type="term" value="P:nucleus-vacuole junction assembly"/>
    <property type="evidence" value="ECO:0007669"/>
    <property type="project" value="InterPro"/>
</dbReference>
<feature type="repeat" description="ARM" evidence="9">
    <location>
        <begin position="313"/>
        <end position="355"/>
    </location>
</feature>
<dbReference type="InterPro" id="IPR000225">
    <property type="entry name" value="Armadillo"/>
</dbReference>
<accession>A0A420HVW1</accession>
<dbReference type="GO" id="GO:0000011">
    <property type="term" value="P:vacuole inheritance"/>
    <property type="evidence" value="ECO:0007669"/>
    <property type="project" value="UniProtKB-UniRule"/>
</dbReference>
<evidence type="ECO:0000313" key="11">
    <source>
        <dbReference type="EMBL" id="RKF61591.1"/>
    </source>
</evidence>
<dbReference type="GO" id="GO:0000329">
    <property type="term" value="C:fungal-type vacuole membrane"/>
    <property type="evidence" value="ECO:0007669"/>
    <property type="project" value="TreeGrafter"/>
</dbReference>
<dbReference type="Pfam" id="PF00514">
    <property type="entry name" value="Arm"/>
    <property type="match status" value="7"/>
</dbReference>
<dbReference type="GO" id="GO:0043495">
    <property type="term" value="F:protein-membrane adaptor activity"/>
    <property type="evidence" value="ECO:0007669"/>
    <property type="project" value="InterPro"/>
</dbReference>
<feature type="repeat" description="ARM" evidence="9">
    <location>
        <begin position="272"/>
        <end position="314"/>
    </location>
</feature>
<feature type="repeat" description="ARM" evidence="9">
    <location>
        <begin position="229"/>
        <end position="271"/>
    </location>
</feature>
<dbReference type="OrthoDB" id="7537227at2759"/>
<dbReference type="PANTHER" id="PTHR47249">
    <property type="entry name" value="VACUOLAR PROTEIN 8"/>
    <property type="match status" value="1"/>
</dbReference>